<reference evidence="8 9" key="1">
    <citation type="submission" date="2023-12" db="EMBL/GenBank/DDBJ databases">
        <title>Genome sequencing and assembly of bacterial species from a model synthetic community.</title>
        <authorList>
            <person name="Hogle S.L."/>
        </authorList>
    </citation>
    <scope>NUCLEOTIDE SEQUENCE [LARGE SCALE GENOMIC DNA]</scope>
    <source>
        <strain evidence="8 9">HAMBI_3031</strain>
    </source>
</reference>
<evidence type="ECO:0000313" key="8">
    <source>
        <dbReference type="EMBL" id="WQD38991.1"/>
    </source>
</evidence>
<evidence type="ECO:0000256" key="1">
    <source>
        <dbReference type="ARBA" id="ARBA00001913"/>
    </source>
</evidence>
<feature type="domain" description="Sulfatase N-terminal" evidence="7">
    <location>
        <begin position="32"/>
        <end position="372"/>
    </location>
</feature>
<dbReference type="PANTHER" id="PTHR45953:SF1">
    <property type="entry name" value="IDURONATE 2-SULFATASE"/>
    <property type="match status" value="1"/>
</dbReference>
<name>A0ABZ0W721_9BACT</name>
<comment type="cofactor">
    <cofactor evidence="1">
        <name>Ca(2+)</name>
        <dbReference type="ChEBI" id="CHEBI:29108"/>
    </cofactor>
</comment>
<evidence type="ECO:0000256" key="6">
    <source>
        <dbReference type="ARBA" id="ARBA00022837"/>
    </source>
</evidence>
<dbReference type="InterPro" id="IPR024607">
    <property type="entry name" value="Sulfatase_CS"/>
</dbReference>
<evidence type="ECO:0000313" key="9">
    <source>
        <dbReference type="Proteomes" id="UP001325680"/>
    </source>
</evidence>
<evidence type="ECO:0000256" key="4">
    <source>
        <dbReference type="ARBA" id="ARBA00022729"/>
    </source>
</evidence>
<evidence type="ECO:0000259" key="7">
    <source>
        <dbReference type="Pfam" id="PF00884"/>
    </source>
</evidence>
<dbReference type="RefSeq" id="WP_245957814.1">
    <property type="nucleotide sequence ID" value="NZ_CP139960.1"/>
</dbReference>
<evidence type="ECO:0000256" key="5">
    <source>
        <dbReference type="ARBA" id="ARBA00022801"/>
    </source>
</evidence>
<dbReference type="PANTHER" id="PTHR45953">
    <property type="entry name" value="IDURONATE 2-SULFATASE"/>
    <property type="match status" value="1"/>
</dbReference>
<proteinExistence type="inferred from homology"/>
<dbReference type="InterPro" id="IPR035874">
    <property type="entry name" value="IDS"/>
</dbReference>
<comment type="similarity">
    <text evidence="2">Belongs to the sulfatase family.</text>
</comment>
<dbReference type="Gene3D" id="3.40.720.10">
    <property type="entry name" value="Alkaline Phosphatase, subunit A"/>
    <property type="match status" value="1"/>
</dbReference>
<dbReference type="Pfam" id="PF00884">
    <property type="entry name" value="Sulfatase"/>
    <property type="match status" value="1"/>
</dbReference>
<dbReference type="EMBL" id="CP139960">
    <property type="protein sequence ID" value="WQD38991.1"/>
    <property type="molecule type" value="Genomic_DNA"/>
</dbReference>
<keyword evidence="3" id="KW-0479">Metal-binding</keyword>
<evidence type="ECO:0000256" key="2">
    <source>
        <dbReference type="ARBA" id="ARBA00008779"/>
    </source>
</evidence>
<keyword evidence="5" id="KW-0378">Hydrolase</keyword>
<dbReference type="InterPro" id="IPR000917">
    <property type="entry name" value="Sulfatase_N"/>
</dbReference>
<dbReference type="InterPro" id="IPR017850">
    <property type="entry name" value="Alkaline_phosphatase_core_sf"/>
</dbReference>
<gene>
    <name evidence="8" type="ORF">U0035_02375</name>
</gene>
<keyword evidence="9" id="KW-1185">Reference proteome</keyword>
<organism evidence="8 9">
    <name type="scientific">Niabella yanshanensis</name>
    <dbReference type="NCBI Taxonomy" id="577386"/>
    <lineage>
        <taxon>Bacteria</taxon>
        <taxon>Pseudomonadati</taxon>
        <taxon>Bacteroidota</taxon>
        <taxon>Chitinophagia</taxon>
        <taxon>Chitinophagales</taxon>
        <taxon>Chitinophagaceae</taxon>
        <taxon>Niabella</taxon>
    </lineage>
</organism>
<evidence type="ECO:0000256" key="3">
    <source>
        <dbReference type="ARBA" id="ARBA00022723"/>
    </source>
</evidence>
<keyword evidence="4" id="KW-0732">Signal</keyword>
<dbReference type="Proteomes" id="UP001325680">
    <property type="component" value="Chromosome"/>
</dbReference>
<sequence>MQLFKLYPYLFTILFLTSGLNLYSQPVNRKMNVLFIVADDMRPDLGCYGNKKVITPNIDRLADGSIVFNNAYCQQAVCNPSRASVLTGLRPDQTGVTDLVTHFRTKVPDAVTLPQAFKNAGYTTIGVGKIFHNTKKTVDTVSWSLPNAGNVSVSNKEYFLERNKKGGKADAFEFTEGEDEKYPDGQIAGATIQLLKRFKESGEPFFLATGFKKPHLPFCAPQKYLDLYRDTRFSGISNKERPAGAPGIAFHQWQELRGYTDIPDQGPISVQKEQDLIRAHYACISYVDVQIGKIMQELDRLGLRENTIVILWGDHGYHLGEQDLWCKSTNFELDTRIPLIISAPEITQKTGKTNAIVEAVDIYPTLIDLCGIVSASKLSGKSLAPLLLNPGMKWDHVAYSQFCRPYKAITAQHPTHMGYTVRDKDFRYTLWYNLSTNTVEARELYDMRQSNIETVNIAGQKKYQQAENRLTKMLEAYKQNQ</sequence>
<protein>
    <submittedName>
        <fullName evidence="8">Sulfatase</fullName>
    </submittedName>
</protein>
<dbReference type="CDD" id="cd16030">
    <property type="entry name" value="iduronate-2-sulfatase"/>
    <property type="match status" value="1"/>
</dbReference>
<dbReference type="SUPFAM" id="SSF53649">
    <property type="entry name" value="Alkaline phosphatase-like"/>
    <property type="match status" value="1"/>
</dbReference>
<accession>A0ABZ0W721</accession>
<dbReference type="PROSITE" id="PS00149">
    <property type="entry name" value="SULFATASE_2"/>
    <property type="match status" value="1"/>
</dbReference>
<keyword evidence="6" id="KW-0106">Calcium</keyword>